<evidence type="ECO:0000256" key="4">
    <source>
        <dbReference type="ARBA" id="ARBA00022777"/>
    </source>
</evidence>
<feature type="domain" description="Protein kinase" evidence="6">
    <location>
        <begin position="1"/>
        <end position="233"/>
    </location>
</feature>
<feature type="non-terminal residue" evidence="7">
    <location>
        <position position="259"/>
    </location>
</feature>
<dbReference type="Gene3D" id="1.10.510.10">
    <property type="entry name" value="Transferase(Phosphotransferase) domain 1"/>
    <property type="match status" value="1"/>
</dbReference>
<dbReference type="EMBL" id="CP092865">
    <property type="protein sequence ID" value="UYV65734.1"/>
    <property type="molecule type" value="Genomic_DNA"/>
</dbReference>
<dbReference type="InterPro" id="IPR008271">
    <property type="entry name" value="Ser/Thr_kinase_AS"/>
</dbReference>
<evidence type="ECO:0000313" key="8">
    <source>
        <dbReference type="Proteomes" id="UP001235939"/>
    </source>
</evidence>
<keyword evidence="2" id="KW-0808">Transferase</keyword>
<evidence type="ECO:0000256" key="3">
    <source>
        <dbReference type="ARBA" id="ARBA00022741"/>
    </source>
</evidence>
<dbReference type="InterPro" id="IPR011009">
    <property type="entry name" value="Kinase-like_dom_sf"/>
</dbReference>
<evidence type="ECO:0000256" key="1">
    <source>
        <dbReference type="ARBA" id="ARBA00022527"/>
    </source>
</evidence>
<dbReference type="PIRSF" id="PIRSF000654">
    <property type="entry name" value="Integrin-linked_kinase"/>
    <property type="match status" value="1"/>
</dbReference>
<accession>A0ABY6KAC0</accession>
<dbReference type="PROSITE" id="PS50011">
    <property type="entry name" value="PROTEIN_KINASE_DOM"/>
    <property type="match status" value="1"/>
</dbReference>
<evidence type="ECO:0000256" key="5">
    <source>
        <dbReference type="ARBA" id="ARBA00022840"/>
    </source>
</evidence>
<keyword evidence="3" id="KW-0547">Nucleotide-binding</keyword>
<sequence>MLLQMLREIELHRSLQHPNIVHFHHFFSDAHNIYIILENCSRKSLVHVLCGLEYMCCVMQSLVHVLKHRKSLTEPEVRYYLRQLCAGVAYIHDRHVIHRDLKLGNMLLTESMRLKIADFGLATRLSPAASTPASKKPTVCGTPNYIAPEVLSRKAHGIEMDIWAIGCIMYAMLVGLPPFESSSLSETFSRISRNCYYIPGQVSDPARDLIRRILQGCPADRPTISEILSHGFFSSGPCPEVLPPSACHSAPHYLTPPPH</sequence>
<dbReference type="InterPro" id="IPR000719">
    <property type="entry name" value="Prot_kinase_dom"/>
</dbReference>
<dbReference type="PANTHER" id="PTHR24345">
    <property type="entry name" value="SERINE/THREONINE-PROTEIN KINASE PLK"/>
    <property type="match status" value="1"/>
</dbReference>
<keyword evidence="1" id="KW-0723">Serine/threonine-protein kinase</keyword>
<name>A0ABY6KAC0_9ARAC</name>
<keyword evidence="4" id="KW-0418">Kinase</keyword>
<protein>
    <submittedName>
        <fullName evidence="7">PLK2</fullName>
    </submittedName>
</protein>
<dbReference type="Proteomes" id="UP001235939">
    <property type="component" value="Chromosome 03"/>
</dbReference>
<evidence type="ECO:0000256" key="2">
    <source>
        <dbReference type="ARBA" id="ARBA00022679"/>
    </source>
</evidence>
<dbReference type="PROSITE" id="PS00108">
    <property type="entry name" value="PROTEIN_KINASE_ST"/>
    <property type="match status" value="1"/>
</dbReference>
<dbReference type="PANTHER" id="PTHR24345:SF0">
    <property type="entry name" value="CELL CYCLE SERINE_THREONINE-PROTEIN KINASE CDC5_MSD2"/>
    <property type="match status" value="1"/>
</dbReference>
<proteinExistence type="predicted"/>
<keyword evidence="5" id="KW-0067">ATP-binding</keyword>
<reference evidence="7 8" key="1">
    <citation type="submission" date="2022-01" db="EMBL/GenBank/DDBJ databases">
        <title>A chromosomal length assembly of Cordylochernes scorpioides.</title>
        <authorList>
            <person name="Zeh D."/>
            <person name="Zeh J."/>
        </authorList>
    </citation>
    <scope>NUCLEOTIDE SEQUENCE [LARGE SCALE GENOMIC DNA]</scope>
    <source>
        <strain evidence="7">IN4F17</strain>
        <tissue evidence="7">Whole Body</tissue>
    </source>
</reference>
<evidence type="ECO:0000313" key="7">
    <source>
        <dbReference type="EMBL" id="UYV65734.1"/>
    </source>
</evidence>
<keyword evidence="8" id="KW-1185">Reference proteome</keyword>
<dbReference type="Pfam" id="PF00069">
    <property type="entry name" value="Pkinase"/>
    <property type="match status" value="1"/>
</dbReference>
<organism evidence="7 8">
    <name type="scientific">Cordylochernes scorpioides</name>
    <dbReference type="NCBI Taxonomy" id="51811"/>
    <lineage>
        <taxon>Eukaryota</taxon>
        <taxon>Metazoa</taxon>
        <taxon>Ecdysozoa</taxon>
        <taxon>Arthropoda</taxon>
        <taxon>Chelicerata</taxon>
        <taxon>Arachnida</taxon>
        <taxon>Pseudoscorpiones</taxon>
        <taxon>Cheliferoidea</taxon>
        <taxon>Chernetidae</taxon>
        <taxon>Cordylochernes</taxon>
    </lineage>
</organism>
<gene>
    <name evidence="7" type="ORF">LAZ67_3005277</name>
</gene>
<dbReference type="SMART" id="SM00220">
    <property type="entry name" value="S_TKc"/>
    <property type="match status" value="1"/>
</dbReference>
<evidence type="ECO:0000259" key="6">
    <source>
        <dbReference type="PROSITE" id="PS50011"/>
    </source>
</evidence>
<dbReference type="Gene3D" id="3.30.200.20">
    <property type="entry name" value="Phosphorylase Kinase, domain 1"/>
    <property type="match status" value="1"/>
</dbReference>
<dbReference type="SUPFAM" id="SSF56112">
    <property type="entry name" value="Protein kinase-like (PK-like)"/>
    <property type="match status" value="1"/>
</dbReference>